<dbReference type="AlphaFoldDB" id="A0A6J6LYA6"/>
<name>A0A6J6LYA6_9ZZZZ</name>
<evidence type="ECO:0000313" key="2">
    <source>
        <dbReference type="EMBL" id="CAB4665494.1"/>
    </source>
</evidence>
<dbReference type="Pfam" id="PF17844">
    <property type="entry name" value="SCP_3"/>
    <property type="match status" value="1"/>
</dbReference>
<gene>
    <name evidence="2" type="ORF">UFOPK2282_00800</name>
</gene>
<reference evidence="2" key="1">
    <citation type="submission" date="2020-05" db="EMBL/GenBank/DDBJ databases">
        <authorList>
            <person name="Chiriac C."/>
            <person name="Salcher M."/>
            <person name="Ghai R."/>
            <person name="Kavagutti S V."/>
        </authorList>
    </citation>
    <scope>NUCLEOTIDE SEQUENCE</scope>
</reference>
<dbReference type="EMBL" id="CAEZWR010000082">
    <property type="protein sequence ID" value="CAB4665494.1"/>
    <property type="molecule type" value="Genomic_DNA"/>
</dbReference>
<protein>
    <submittedName>
        <fullName evidence="2">Unannotated protein</fullName>
    </submittedName>
</protein>
<feature type="domain" description="Bacterial SCP orthologue" evidence="1">
    <location>
        <begin position="19"/>
        <end position="111"/>
    </location>
</feature>
<sequence length="114" mass="12086">MVSALEQVLAALDAQQVPDRAVLKTAVKESLAALVEIAPGRSVEVRIPPFAAVQAIPGATHRRGTPPAVVETDPVTWVLLCSGRLTWSDARSSGKVHASGERSDLSQWLPLKIA</sequence>
<evidence type="ECO:0000259" key="1">
    <source>
        <dbReference type="Pfam" id="PF17844"/>
    </source>
</evidence>
<organism evidence="2">
    <name type="scientific">freshwater metagenome</name>
    <dbReference type="NCBI Taxonomy" id="449393"/>
    <lineage>
        <taxon>unclassified sequences</taxon>
        <taxon>metagenomes</taxon>
        <taxon>ecological metagenomes</taxon>
    </lineage>
</organism>
<dbReference type="Gene3D" id="3.30.1050.40">
    <property type="match status" value="1"/>
</dbReference>
<dbReference type="InterPro" id="IPR041629">
    <property type="entry name" value="SCP_3"/>
</dbReference>
<accession>A0A6J6LYA6</accession>
<proteinExistence type="predicted"/>